<evidence type="ECO:0000313" key="1">
    <source>
        <dbReference type="EMBL" id="KKL92310.1"/>
    </source>
</evidence>
<name>A0A0F9IEU6_9ZZZZ</name>
<accession>A0A0F9IEU6</accession>
<gene>
    <name evidence="1" type="ORF">LCGC14_1886020</name>
</gene>
<dbReference type="EMBL" id="LAZR01019501">
    <property type="protein sequence ID" value="KKL92310.1"/>
    <property type="molecule type" value="Genomic_DNA"/>
</dbReference>
<proteinExistence type="predicted"/>
<dbReference type="AlphaFoldDB" id="A0A0F9IEU6"/>
<reference evidence="1" key="1">
    <citation type="journal article" date="2015" name="Nature">
        <title>Complex archaea that bridge the gap between prokaryotes and eukaryotes.</title>
        <authorList>
            <person name="Spang A."/>
            <person name="Saw J.H."/>
            <person name="Jorgensen S.L."/>
            <person name="Zaremba-Niedzwiedzka K."/>
            <person name="Martijn J."/>
            <person name="Lind A.E."/>
            <person name="van Eijk R."/>
            <person name="Schleper C."/>
            <person name="Guy L."/>
            <person name="Ettema T.J."/>
        </authorList>
    </citation>
    <scope>NUCLEOTIDE SEQUENCE</scope>
</reference>
<organism evidence="1">
    <name type="scientific">marine sediment metagenome</name>
    <dbReference type="NCBI Taxonomy" id="412755"/>
    <lineage>
        <taxon>unclassified sequences</taxon>
        <taxon>metagenomes</taxon>
        <taxon>ecological metagenomes</taxon>
    </lineage>
</organism>
<comment type="caution">
    <text evidence="1">The sequence shown here is derived from an EMBL/GenBank/DDBJ whole genome shotgun (WGS) entry which is preliminary data.</text>
</comment>
<protein>
    <submittedName>
        <fullName evidence="1">Uncharacterized protein</fullName>
    </submittedName>
</protein>
<sequence length="58" mass="6162">MRISIELAIGSLDAQIAAECDRLSCAFIAVSGDPDPSDPDSPCGNCGRARKYHRIIAN</sequence>